<name>A0ABN9RCK7_9DINO</name>
<feature type="non-terminal residue" evidence="1">
    <location>
        <position position="1"/>
    </location>
</feature>
<keyword evidence="2" id="KW-1185">Reference proteome</keyword>
<proteinExistence type="predicted"/>
<reference evidence="1" key="1">
    <citation type="submission" date="2023-10" db="EMBL/GenBank/DDBJ databases">
        <authorList>
            <person name="Chen Y."/>
            <person name="Shah S."/>
            <person name="Dougan E. K."/>
            <person name="Thang M."/>
            <person name="Chan C."/>
        </authorList>
    </citation>
    <scope>NUCLEOTIDE SEQUENCE [LARGE SCALE GENOMIC DNA]</scope>
</reference>
<accession>A0ABN9RCK7</accession>
<dbReference type="EMBL" id="CAUYUJ010006148">
    <property type="protein sequence ID" value="CAK0816280.1"/>
    <property type="molecule type" value="Genomic_DNA"/>
</dbReference>
<protein>
    <submittedName>
        <fullName evidence="1">Uncharacterized protein</fullName>
    </submittedName>
</protein>
<gene>
    <name evidence="1" type="ORF">PCOR1329_LOCUS19299</name>
</gene>
<evidence type="ECO:0000313" key="1">
    <source>
        <dbReference type="EMBL" id="CAK0816280.1"/>
    </source>
</evidence>
<dbReference type="Proteomes" id="UP001189429">
    <property type="component" value="Unassembled WGS sequence"/>
</dbReference>
<evidence type="ECO:0000313" key="2">
    <source>
        <dbReference type="Proteomes" id="UP001189429"/>
    </source>
</evidence>
<organism evidence="1 2">
    <name type="scientific">Prorocentrum cordatum</name>
    <dbReference type="NCBI Taxonomy" id="2364126"/>
    <lineage>
        <taxon>Eukaryota</taxon>
        <taxon>Sar</taxon>
        <taxon>Alveolata</taxon>
        <taxon>Dinophyceae</taxon>
        <taxon>Prorocentrales</taxon>
        <taxon>Prorocentraceae</taxon>
        <taxon>Prorocentrum</taxon>
    </lineage>
</organism>
<sequence length="132" mass="13450">RQSPGAGARARCSCGAAGTDAVERVQRDSEALARGEVHAVGRGGPASREVEQLLAGALPGDVDAAGARAGAAEAQPCPPLIAQAAAAQVYAVNDVLHEGPAPSWYCPAVAKVGVKAIKAQSMRRANFRSRPR</sequence>
<comment type="caution">
    <text evidence="1">The sequence shown here is derived from an EMBL/GenBank/DDBJ whole genome shotgun (WGS) entry which is preliminary data.</text>
</comment>